<sequence>MSQPPLSPRPLSQLQPGQSARITGLDGGSAAYRQRLLAFGLIPGTAFTLTRVAPLGDPVEVRLRGYTLTLRRDEAAILRIETL</sequence>
<dbReference type="InterPro" id="IPR052713">
    <property type="entry name" value="FeoA"/>
</dbReference>
<keyword evidence="5" id="KW-1185">Reference proteome</keyword>
<evidence type="ECO:0000313" key="5">
    <source>
        <dbReference type="Proteomes" id="UP000544872"/>
    </source>
</evidence>
<dbReference type="Proteomes" id="UP000544872">
    <property type="component" value="Unassembled WGS sequence"/>
</dbReference>
<comment type="caution">
    <text evidence="4">The sequence shown here is derived from an EMBL/GenBank/DDBJ whole genome shotgun (WGS) entry which is preliminary data.</text>
</comment>
<feature type="domain" description="Ferrous iron transporter FeoA-like" evidence="3">
    <location>
        <begin position="9"/>
        <end position="82"/>
    </location>
</feature>
<dbReference type="SUPFAM" id="SSF50037">
    <property type="entry name" value="C-terminal domain of transcriptional repressors"/>
    <property type="match status" value="1"/>
</dbReference>
<organism evidence="4 5">
    <name type="scientific">Novispirillum itersonii</name>
    <name type="common">Aquaspirillum itersonii</name>
    <dbReference type="NCBI Taxonomy" id="189"/>
    <lineage>
        <taxon>Bacteria</taxon>
        <taxon>Pseudomonadati</taxon>
        <taxon>Pseudomonadota</taxon>
        <taxon>Alphaproteobacteria</taxon>
        <taxon>Rhodospirillales</taxon>
        <taxon>Novispirillaceae</taxon>
        <taxon>Novispirillum</taxon>
    </lineage>
</organism>
<dbReference type="AlphaFoldDB" id="A0A7W9ZGT5"/>
<dbReference type="InterPro" id="IPR007167">
    <property type="entry name" value="Fe-transptr_FeoA-like"/>
</dbReference>
<feature type="compositionally biased region" description="Low complexity" evidence="2">
    <location>
        <begin position="9"/>
        <end position="19"/>
    </location>
</feature>
<feature type="region of interest" description="Disordered" evidence="2">
    <location>
        <begin position="1"/>
        <end position="20"/>
    </location>
</feature>
<evidence type="ECO:0000256" key="2">
    <source>
        <dbReference type="SAM" id="MobiDB-lite"/>
    </source>
</evidence>
<evidence type="ECO:0000313" key="4">
    <source>
        <dbReference type="EMBL" id="MBB6211207.1"/>
    </source>
</evidence>
<evidence type="ECO:0000259" key="3">
    <source>
        <dbReference type="SMART" id="SM00899"/>
    </source>
</evidence>
<dbReference type="EMBL" id="JACIIX010000010">
    <property type="protein sequence ID" value="MBB6211207.1"/>
    <property type="molecule type" value="Genomic_DNA"/>
</dbReference>
<keyword evidence="1" id="KW-0408">Iron</keyword>
<evidence type="ECO:0000256" key="1">
    <source>
        <dbReference type="ARBA" id="ARBA00023004"/>
    </source>
</evidence>
<gene>
    <name evidence="4" type="ORF">FHS48_002644</name>
</gene>
<dbReference type="PANTHER" id="PTHR42954">
    <property type="entry name" value="FE(2+) TRANSPORT PROTEIN A"/>
    <property type="match status" value="1"/>
</dbReference>
<name>A0A7W9ZGT5_NOVIT</name>
<dbReference type="InterPro" id="IPR008988">
    <property type="entry name" value="Transcriptional_repressor_C"/>
</dbReference>
<protein>
    <submittedName>
        <fullName evidence="4">Ferrous iron transport protein A</fullName>
    </submittedName>
</protein>
<dbReference type="GO" id="GO:0046914">
    <property type="term" value="F:transition metal ion binding"/>
    <property type="evidence" value="ECO:0007669"/>
    <property type="project" value="InterPro"/>
</dbReference>
<dbReference type="PANTHER" id="PTHR42954:SF2">
    <property type="entry name" value="FE(2+) TRANSPORT PROTEIN A"/>
    <property type="match status" value="1"/>
</dbReference>
<dbReference type="InterPro" id="IPR038157">
    <property type="entry name" value="FeoA_core_dom"/>
</dbReference>
<dbReference type="Pfam" id="PF04023">
    <property type="entry name" value="FeoA"/>
    <property type="match status" value="1"/>
</dbReference>
<dbReference type="SMART" id="SM00899">
    <property type="entry name" value="FeoA"/>
    <property type="match status" value="1"/>
</dbReference>
<dbReference type="RefSeq" id="WP_184264030.1">
    <property type="nucleotide sequence ID" value="NZ_JACIIX010000010.1"/>
</dbReference>
<reference evidence="4 5" key="1">
    <citation type="submission" date="2020-08" db="EMBL/GenBank/DDBJ databases">
        <title>Genomic Encyclopedia of Type Strains, Phase IV (KMG-IV): sequencing the most valuable type-strain genomes for metagenomic binning, comparative biology and taxonomic classification.</title>
        <authorList>
            <person name="Goeker M."/>
        </authorList>
    </citation>
    <scope>NUCLEOTIDE SEQUENCE [LARGE SCALE GENOMIC DNA]</scope>
    <source>
        <strain evidence="4 5">DSM 11590</strain>
    </source>
</reference>
<dbReference type="Gene3D" id="2.30.30.90">
    <property type="match status" value="1"/>
</dbReference>
<proteinExistence type="predicted"/>
<accession>A0A7W9ZGT5</accession>